<dbReference type="Proteomes" id="UP000295447">
    <property type="component" value="Unassembled WGS sequence"/>
</dbReference>
<dbReference type="PANTHER" id="PTHR43289:SF6">
    <property type="entry name" value="SERINE_THREONINE-PROTEIN KINASE NEKL-3"/>
    <property type="match status" value="1"/>
</dbReference>
<proteinExistence type="predicted"/>
<dbReference type="Gene3D" id="3.30.200.20">
    <property type="entry name" value="Phosphorylase Kinase, domain 1"/>
    <property type="match status" value="1"/>
</dbReference>
<keyword evidence="2" id="KW-0723">Serine/threonine-protein kinase</keyword>
<dbReference type="InterPro" id="IPR008271">
    <property type="entry name" value="Ser/Thr_kinase_AS"/>
</dbReference>
<evidence type="ECO:0000256" key="5">
    <source>
        <dbReference type="ARBA" id="ARBA00022777"/>
    </source>
</evidence>
<accession>A0A4R7ZWS8</accession>
<keyword evidence="9" id="KW-1185">Reference proteome</keyword>
<dbReference type="EC" id="2.7.11.1" evidence="1"/>
<keyword evidence="6" id="KW-0067">ATP-binding</keyword>
<dbReference type="EMBL" id="SODF01000001">
    <property type="protein sequence ID" value="TDW22567.1"/>
    <property type="molecule type" value="Genomic_DNA"/>
</dbReference>
<organism evidence="8 9">
    <name type="scientific">Kribbella kalugense</name>
    <dbReference type="NCBI Taxonomy" id="2512221"/>
    <lineage>
        <taxon>Bacteria</taxon>
        <taxon>Bacillati</taxon>
        <taxon>Actinomycetota</taxon>
        <taxon>Actinomycetes</taxon>
        <taxon>Propionibacteriales</taxon>
        <taxon>Kribbellaceae</taxon>
        <taxon>Kribbella</taxon>
    </lineage>
</organism>
<dbReference type="PROSITE" id="PS50011">
    <property type="entry name" value="PROTEIN_KINASE_DOM"/>
    <property type="match status" value="1"/>
</dbReference>
<keyword evidence="3" id="KW-0808">Transferase</keyword>
<dbReference type="PROSITE" id="PS00108">
    <property type="entry name" value="PROTEIN_KINASE_ST"/>
    <property type="match status" value="1"/>
</dbReference>
<name>A0A4R7ZWS8_9ACTN</name>
<evidence type="ECO:0000313" key="9">
    <source>
        <dbReference type="Proteomes" id="UP000295447"/>
    </source>
</evidence>
<evidence type="ECO:0000256" key="4">
    <source>
        <dbReference type="ARBA" id="ARBA00022741"/>
    </source>
</evidence>
<evidence type="ECO:0000256" key="3">
    <source>
        <dbReference type="ARBA" id="ARBA00022679"/>
    </source>
</evidence>
<dbReference type="AlphaFoldDB" id="A0A4R7ZWS8"/>
<dbReference type="GO" id="GO:0004674">
    <property type="term" value="F:protein serine/threonine kinase activity"/>
    <property type="evidence" value="ECO:0007669"/>
    <property type="project" value="UniProtKB-KW"/>
</dbReference>
<protein>
    <recommendedName>
        <fullName evidence="1">non-specific serine/threonine protein kinase</fullName>
        <ecNumber evidence="1">2.7.11.1</ecNumber>
    </recommendedName>
</protein>
<dbReference type="Pfam" id="PF00069">
    <property type="entry name" value="Pkinase"/>
    <property type="match status" value="1"/>
</dbReference>
<keyword evidence="4" id="KW-0547">Nucleotide-binding</keyword>
<dbReference type="SMART" id="SM00220">
    <property type="entry name" value="S_TKc"/>
    <property type="match status" value="1"/>
</dbReference>
<comment type="caution">
    <text evidence="8">The sequence shown here is derived from an EMBL/GenBank/DDBJ whole genome shotgun (WGS) entry which is preliminary data.</text>
</comment>
<evidence type="ECO:0000256" key="2">
    <source>
        <dbReference type="ARBA" id="ARBA00022527"/>
    </source>
</evidence>
<evidence type="ECO:0000259" key="7">
    <source>
        <dbReference type="PROSITE" id="PS50011"/>
    </source>
</evidence>
<keyword evidence="5 8" id="KW-0418">Kinase</keyword>
<sequence length="258" mass="27498">MLIDTATDDVDGLAVWDWAEGCELPGGTFAIDRLGVGHRSETWLVWSVALWAPAVLKAARPHQIHHPRAVKSLRRETAALSGNLHPAVPRLLADGTDEAIPYILVEYVDGPTLADELEDNGLLTGPEAALLGAQLLPALMALHHRGLAHLDVKPDNVVLRDGRPVLIDYGSARRLGSEQPAGHPVGTEGYASPAQEACEPVSAAMDLYSLGRTLAEACGELPDSLQLLLAPQPNSAEALTALADAAGELRPWPEWLRA</sequence>
<dbReference type="SUPFAM" id="SSF56112">
    <property type="entry name" value="Protein kinase-like (PK-like)"/>
    <property type="match status" value="1"/>
</dbReference>
<evidence type="ECO:0000256" key="1">
    <source>
        <dbReference type="ARBA" id="ARBA00012513"/>
    </source>
</evidence>
<evidence type="ECO:0000313" key="8">
    <source>
        <dbReference type="EMBL" id="TDW22567.1"/>
    </source>
</evidence>
<gene>
    <name evidence="8" type="ORF">EV650_1404</name>
</gene>
<dbReference type="InterPro" id="IPR011009">
    <property type="entry name" value="Kinase-like_dom_sf"/>
</dbReference>
<dbReference type="Gene3D" id="1.10.510.10">
    <property type="entry name" value="Transferase(Phosphotransferase) domain 1"/>
    <property type="match status" value="1"/>
</dbReference>
<evidence type="ECO:0000256" key="6">
    <source>
        <dbReference type="ARBA" id="ARBA00022840"/>
    </source>
</evidence>
<dbReference type="RefSeq" id="WP_166678050.1">
    <property type="nucleotide sequence ID" value="NZ_SODF01000001.1"/>
</dbReference>
<dbReference type="InterPro" id="IPR000719">
    <property type="entry name" value="Prot_kinase_dom"/>
</dbReference>
<dbReference type="PANTHER" id="PTHR43289">
    <property type="entry name" value="MITOGEN-ACTIVATED PROTEIN KINASE KINASE KINASE 20-RELATED"/>
    <property type="match status" value="1"/>
</dbReference>
<reference evidence="8 9" key="1">
    <citation type="submission" date="2019-03" db="EMBL/GenBank/DDBJ databases">
        <title>Genomic Encyclopedia of Type Strains, Phase III (KMG-III): the genomes of soil and plant-associated and newly described type strains.</title>
        <authorList>
            <person name="Whitman W."/>
        </authorList>
    </citation>
    <scope>NUCLEOTIDE SEQUENCE [LARGE SCALE GENOMIC DNA]</scope>
    <source>
        <strain evidence="8 9">VKM Ac-2570</strain>
    </source>
</reference>
<feature type="domain" description="Protein kinase" evidence="7">
    <location>
        <begin position="28"/>
        <end position="258"/>
    </location>
</feature>
<dbReference type="CDD" id="cd14014">
    <property type="entry name" value="STKc_PknB_like"/>
    <property type="match status" value="1"/>
</dbReference>
<dbReference type="GO" id="GO:0005524">
    <property type="term" value="F:ATP binding"/>
    <property type="evidence" value="ECO:0007669"/>
    <property type="project" value="UniProtKB-KW"/>
</dbReference>